<protein>
    <submittedName>
        <fullName evidence="5">AraC-like DNA-binding protein</fullName>
    </submittedName>
</protein>
<keyword evidence="3" id="KW-0804">Transcription</keyword>
<dbReference type="InterPro" id="IPR014710">
    <property type="entry name" value="RmlC-like_jellyroll"/>
</dbReference>
<dbReference type="AlphaFoldDB" id="A0A7W5CDF1"/>
<comment type="caution">
    <text evidence="5">The sequence shown here is derived from an EMBL/GenBank/DDBJ whole genome shotgun (WGS) entry which is preliminary data.</text>
</comment>
<dbReference type="InterPro" id="IPR018060">
    <property type="entry name" value="HTH_AraC"/>
</dbReference>
<organism evidence="5 6">
    <name type="scientific">Paenibacillus endophyticus</name>
    <dbReference type="NCBI Taxonomy" id="1294268"/>
    <lineage>
        <taxon>Bacteria</taxon>
        <taxon>Bacillati</taxon>
        <taxon>Bacillota</taxon>
        <taxon>Bacilli</taxon>
        <taxon>Bacillales</taxon>
        <taxon>Paenibacillaceae</taxon>
        <taxon>Paenibacillus</taxon>
    </lineage>
</organism>
<dbReference type="GO" id="GO:0043565">
    <property type="term" value="F:sequence-specific DNA binding"/>
    <property type="evidence" value="ECO:0007669"/>
    <property type="project" value="InterPro"/>
</dbReference>
<evidence type="ECO:0000313" key="5">
    <source>
        <dbReference type="EMBL" id="MBB3154789.1"/>
    </source>
</evidence>
<keyword evidence="2 5" id="KW-0238">DNA-binding</keyword>
<evidence type="ECO:0000313" key="6">
    <source>
        <dbReference type="Proteomes" id="UP000518605"/>
    </source>
</evidence>
<evidence type="ECO:0000259" key="4">
    <source>
        <dbReference type="PROSITE" id="PS01124"/>
    </source>
</evidence>
<evidence type="ECO:0000256" key="3">
    <source>
        <dbReference type="ARBA" id="ARBA00023163"/>
    </source>
</evidence>
<dbReference type="InterPro" id="IPR003313">
    <property type="entry name" value="AraC-bd"/>
</dbReference>
<dbReference type="PROSITE" id="PS01124">
    <property type="entry name" value="HTH_ARAC_FAMILY_2"/>
    <property type="match status" value="1"/>
</dbReference>
<dbReference type="SUPFAM" id="SSF51215">
    <property type="entry name" value="Regulatory protein AraC"/>
    <property type="match status" value="1"/>
</dbReference>
<keyword evidence="6" id="KW-1185">Reference proteome</keyword>
<dbReference type="Gene3D" id="2.60.120.10">
    <property type="entry name" value="Jelly Rolls"/>
    <property type="match status" value="1"/>
</dbReference>
<gene>
    <name evidence="5" type="ORF">FHS16_004871</name>
</gene>
<dbReference type="PANTHER" id="PTHR43280">
    <property type="entry name" value="ARAC-FAMILY TRANSCRIPTIONAL REGULATOR"/>
    <property type="match status" value="1"/>
</dbReference>
<evidence type="ECO:0000256" key="2">
    <source>
        <dbReference type="ARBA" id="ARBA00023125"/>
    </source>
</evidence>
<dbReference type="Pfam" id="PF02311">
    <property type="entry name" value="AraC_binding"/>
    <property type="match status" value="1"/>
</dbReference>
<dbReference type="InterPro" id="IPR009057">
    <property type="entry name" value="Homeodomain-like_sf"/>
</dbReference>
<dbReference type="Pfam" id="PF12833">
    <property type="entry name" value="HTH_18"/>
    <property type="match status" value="1"/>
</dbReference>
<dbReference type="InterPro" id="IPR037923">
    <property type="entry name" value="HTH-like"/>
</dbReference>
<dbReference type="Gene3D" id="1.10.10.60">
    <property type="entry name" value="Homeodomain-like"/>
    <property type="match status" value="2"/>
</dbReference>
<evidence type="ECO:0000256" key="1">
    <source>
        <dbReference type="ARBA" id="ARBA00023015"/>
    </source>
</evidence>
<dbReference type="GO" id="GO:0003700">
    <property type="term" value="F:DNA-binding transcription factor activity"/>
    <property type="evidence" value="ECO:0007669"/>
    <property type="project" value="InterPro"/>
</dbReference>
<proteinExistence type="predicted"/>
<reference evidence="5 6" key="1">
    <citation type="submission" date="2020-08" db="EMBL/GenBank/DDBJ databases">
        <title>Genomic Encyclopedia of Type Strains, Phase III (KMG-III): the genomes of soil and plant-associated and newly described type strains.</title>
        <authorList>
            <person name="Whitman W."/>
        </authorList>
    </citation>
    <scope>NUCLEOTIDE SEQUENCE [LARGE SCALE GENOMIC DNA]</scope>
    <source>
        <strain evidence="5 6">CECT 8234</strain>
    </source>
</reference>
<dbReference type="SMART" id="SM00342">
    <property type="entry name" value="HTH_ARAC"/>
    <property type="match status" value="1"/>
</dbReference>
<name>A0A7W5CDF1_9BACL</name>
<dbReference type="RefSeq" id="WP_183568858.1">
    <property type="nucleotide sequence ID" value="NZ_CBCSLB010000018.1"/>
</dbReference>
<dbReference type="Proteomes" id="UP000518605">
    <property type="component" value="Unassembled WGS sequence"/>
</dbReference>
<accession>A0A7W5CDF1</accession>
<dbReference type="EMBL" id="JACHXW010000018">
    <property type="protein sequence ID" value="MBB3154789.1"/>
    <property type="molecule type" value="Genomic_DNA"/>
</dbReference>
<feature type="domain" description="HTH araC/xylS-type" evidence="4">
    <location>
        <begin position="185"/>
        <end position="281"/>
    </location>
</feature>
<dbReference type="PANTHER" id="PTHR43280:SF34">
    <property type="entry name" value="ARAC-FAMILY TRANSCRIPTIONAL REGULATOR"/>
    <property type="match status" value="1"/>
</dbReference>
<keyword evidence="1" id="KW-0805">Transcription regulation</keyword>
<dbReference type="SUPFAM" id="SSF46689">
    <property type="entry name" value="Homeodomain-like"/>
    <property type="match status" value="2"/>
</dbReference>
<sequence>MNEISTHVNLHHGSFTYLHSLTRSPHDDQHSTYMQNAYEIYYLISGNVVYQVEDQSYPLNPGDLLIINNMEMHRPYFTSDSSYERIIIFFKPDFCSHYIQEGYSLLQYFDRKRPGSFNRLPGPLVEQAQLAAHFMEIEELHHGQLPESCLLIELSFIRLLVKINQMIASHIDSFELEGNVNAKIEQIIAYIHDNLYGSLTLQHIEHTFFVNRYYFSHQFKKITGCSFKQYIIQKRITKAIELLKLSVPPTEVCSMTGFQDYSNFYRTFKRITGVSPAKYGQ</sequence>